<dbReference type="PROSITE" id="PS50995">
    <property type="entry name" value="HTH_MARR_2"/>
    <property type="match status" value="1"/>
</dbReference>
<dbReference type="InterPro" id="IPR000835">
    <property type="entry name" value="HTH_MarR-typ"/>
</dbReference>
<dbReference type="Gene3D" id="1.10.10.10">
    <property type="entry name" value="Winged helix-like DNA-binding domain superfamily/Winged helix DNA-binding domain"/>
    <property type="match status" value="1"/>
</dbReference>
<organism evidence="5 6">
    <name type="scientific">Microbulbifer epialgicus</name>
    <dbReference type="NCBI Taxonomy" id="393907"/>
    <lineage>
        <taxon>Bacteria</taxon>
        <taxon>Pseudomonadati</taxon>
        <taxon>Pseudomonadota</taxon>
        <taxon>Gammaproteobacteria</taxon>
        <taxon>Cellvibrionales</taxon>
        <taxon>Microbulbiferaceae</taxon>
        <taxon>Microbulbifer</taxon>
    </lineage>
</organism>
<dbReference type="PRINTS" id="PR00598">
    <property type="entry name" value="HTHMARR"/>
</dbReference>
<dbReference type="EMBL" id="JBGMEK010000022">
    <property type="protein sequence ID" value="MFA0811533.1"/>
    <property type="molecule type" value="Genomic_DNA"/>
</dbReference>
<sequence>MSGKGMQGDAGTEMSLELHSVARLLRRNFDRRARDHGLSGSRWQVLWYLLRQQGQKQSELAERLDMAPISLARQLDNLQREGLVERRPDPQDRRCFRIYLTGQAEPALALLGNLAEETRSQALDGFSPREIRQLQMLLERLRKNLTREEIECD</sequence>
<proteinExistence type="predicted"/>
<keyword evidence="6" id="KW-1185">Reference proteome</keyword>
<keyword evidence="1" id="KW-0805">Transcription regulation</keyword>
<dbReference type="Pfam" id="PF01047">
    <property type="entry name" value="MarR"/>
    <property type="match status" value="1"/>
</dbReference>
<protein>
    <submittedName>
        <fullName evidence="5">MarR family winged helix-turn-helix transcriptional regulator</fullName>
    </submittedName>
</protein>
<feature type="domain" description="HTH marR-type" evidence="4">
    <location>
        <begin position="11"/>
        <end position="143"/>
    </location>
</feature>
<evidence type="ECO:0000256" key="3">
    <source>
        <dbReference type="ARBA" id="ARBA00023163"/>
    </source>
</evidence>
<keyword evidence="2" id="KW-0238">DNA-binding</keyword>
<evidence type="ECO:0000313" key="5">
    <source>
        <dbReference type="EMBL" id="MFA0811533.1"/>
    </source>
</evidence>
<dbReference type="RefSeq" id="WP_371839096.1">
    <property type="nucleotide sequence ID" value="NZ_JBGMEK010000022.1"/>
</dbReference>
<evidence type="ECO:0000259" key="4">
    <source>
        <dbReference type="PROSITE" id="PS50995"/>
    </source>
</evidence>
<reference evidence="5 6" key="1">
    <citation type="submission" date="2024-08" db="EMBL/GenBank/DDBJ databases">
        <authorList>
            <person name="Ishaq N."/>
        </authorList>
    </citation>
    <scope>NUCLEOTIDE SEQUENCE [LARGE SCALE GENOMIC DNA]</scope>
    <source>
        <strain evidence="5 6">DSM 18651</strain>
    </source>
</reference>
<comment type="caution">
    <text evidence="5">The sequence shown here is derived from an EMBL/GenBank/DDBJ whole genome shotgun (WGS) entry which is preliminary data.</text>
</comment>
<evidence type="ECO:0000256" key="2">
    <source>
        <dbReference type="ARBA" id="ARBA00023125"/>
    </source>
</evidence>
<evidence type="ECO:0000313" key="6">
    <source>
        <dbReference type="Proteomes" id="UP001569428"/>
    </source>
</evidence>
<gene>
    <name evidence="5" type="ORF">ACCI49_11445</name>
</gene>
<keyword evidence="3" id="KW-0804">Transcription</keyword>
<name>A0ABV4P1A4_9GAMM</name>
<dbReference type="SMART" id="SM00347">
    <property type="entry name" value="HTH_MARR"/>
    <property type="match status" value="1"/>
</dbReference>
<dbReference type="InterPro" id="IPR036388">
    <property type="entry name" value="WH-like_DNA-bd_sf"/>
</dbReference>
<accession>A0ABV4P1A4</accession>
<dbReference type="PANTHER" id="PTHR42756:SF1">
    <property type="entry name" value="TRANSCRIPTIONAL REPRESSOR OF EMRAB OPERON"/>
    <property type="match status" value="1"/>
</dbReference>
<dbReference type="CDD" id="cd00090">
    <property type="entry name" value="HTH_ARSR"/>
    <property type="match status" value="1"/>
</dbReference>
<dbReference type="SUPFAM" id="SSF46785">
    <property type="entry name" value="Winged helix' DNA-binding domain"/>
    <property type="match status" value="1"/>
</dbReference>
<dbReference type="Proteomes" id="UP001569428">
    <property type="component" value="Unassembled WGS sequence"/>
</dbReference>
<dbReference type="InterPro" id="IPR036390">
    <property type="entry name" value="WH_DNA-bd_sf"/>
</dbReference>
<dbReference type="PANTHER" id="PTHR42756">
    <property type="entry name" value="TRANSCRIPTIONAL REGULATOR, MARR"/>
    <property type="match status" value="1"/>
</dbReference>
<evidence type="ECO:0000256" key="1">
    <source>
        <dbReference type="ARBA" id="ARBA00023015"/>
    </source>
</evidence>
<dbReference type="InterPro" id="IPR011991">
    <property type="entry name" value="ArsR-like_HTH"/>
</dbReference>